<dbReference type="Proteomes" id="UP001140949">
    <property type="component" value="Unassembled WGS sequence"/>
</dbReference>
<proteinExistence type="predicted"/>
<gene>
    <name evidence="2" type="ORF">M6B38_202745</name>
</gene>
<evidence type="ECO:0000256" key="1">
    <source>
        <dbReference type="SAM" id="MobiDB-lite"/>
    </source>
</evidence>
<reference evidence="2" key="1">
    <citation type="journal article" date="2023" name="GigaByte">
        <title>Genome assembly of the bearded iris, Iris pallida Lam.</title>
        <authorList>
            <person name="Bruccoleri R.E."/>
            <person name="Oakeley E.J."/>
            <person name="Faust A.M.E."/>
            <person name="Altorfer M."/>
            <person name="Dessus-Babus S."/>
            <person name="Burckhardt D."/>
            <person name="Oertli M."/>
            <person name="Naumann U."/>
            <person name="Petersen F."/>
            <person name="Wong J."/>
        </authorList>
    </citation>
    <scope>NUCLEOTIDE SEQUENCE</scope>
    <source>
        <strain evidence="2">GSM-AAB239-AS_SAM_17_03QT</strain>
    </source>
</reference>
<evidence type="ECO:0000313" key="2">
    <source>
        <dbReference type="EMBL" id="KAJ6800257.1"/>
    </source>
</evidence>
<evidence type="ECO:0000313" key="3">
    <source>
        <dbReference type="Proteomes" id="UP001140949"/>
    </source>
</evidence>
<dbReference type="EMBL" id="JANAVB010039018">
    <property type="protein sequence ID" value="KAJ6800257.1"/>
    <property type="molecule type" value="Genomic_DNA"/>
</dbReference>
<name>A0AAX6E804_IRIPA</name>
<keyword evidence="3" id="KW-1185">Reference proteome</keyword>
<sequence>MIESFTRGRRSRLQLAGAMGHRVRCGNQRTEEGLRRAVQGLPPMATGCEGRYASSGHRVASRRGEEGVRQRRSYDRVEMRGGRRC</sequence>
<comment type="caution">
    <text evidence="2">The sequence shown here is derived from an EMBL/GenBank/DDBJ whole genome shotgun (WGS) entry which is preliminary data.</text>
</comment>
<dbReference type="AlphaFoldDB" id="A0AAX6E804"/>
<feature type="compositionally biased region" description="Basic and acidic residues" evidence="1">
    <location>
        <begin position="62"/>
        <end position="85"/>
    </location>
</feature>
<accession>A0AAX6E804</accession>
<organism evidence="2 3">
    <name type="scientific">Iris pallida</name>
    <name type="common">Sweet iris</name>
    <dbReference type="NCBI Taxonomy" id="29817"/>
    <lineage>
        <taxon>Eukaryota</taxon>
        <taxon>Viridiplantae</taxon>
        <taxon>Streptophyta</taxon>
        <taxon>Embryophyta</taxon>
        <taxon>Tracheophyta</taxon>
        <taxon>Spermatophyta</taxon>
        <taxon>Magnoliopsida</taxon>
        <taxon>Liliopsida</taxon>
        <taxon>Asparagales</taxon>
        <taxon>Iridaceae</taxon>
        <taxon>Iridoideae</taxon>
        <taxon>Irideae</taxon>
        <taxon>Iris</taxon>
    </lineage>
</organism>
<protein>
    <submittedName>
        <fullName evidence="2">Extensin</fullName>
    </submittedName>
</protein>
<feature type="region of interest" description="Disordered" evidence="1">
    <location>
        <begin position="48"/>
        <end position="85"/>
    </location>
</feature>
<reference evidence="2" key="2">
    <citation type="submission" date="2023-04" db="EMBL/GenBank/DDBJ databases">
        <authorList>
            <person name="Bruccoleri R.E."/>
            <person name="Oakeley E.J."/>
            <person name="Faust A.-M."/>
            <person name="Dessus-Babus S."/>
            <person name="Altorfer M."/>
            <person name="Burckhardt D."/>
            <person name="Oertli M."/>
            <person name="Naumann U."/>
            <person name="Petersen F."/>
            <person name="Wong J."/>
        </authorList>
    </citation>
    <scope>NUCLEOTIDE SEQUENCE</scope>
    <source>
        <strain evidence="2">GSM-AAB239-AS_SAM_17_03QT</strain>
        <tissue evidence="2">Leaf</tissue>
    </source>
</reference>